<reference evidence="4 5" key="1">
    <citation type="submission" date="2016-07" db="EMBL/GenBank/DDBJ databases">
        <title>Multiple horizontal gene transfer events from other fungi enriched the ability of initially mycotrophic Trichoderma (Ascomycota) to feed on dead plant biomass.</title>
        <authorList>
            <consortium name="DOE Joint Genome Institute"/>
            <person name="Aerts A."/>
            <person name="Atanasova L."/>
            <person name="Chenthamara K."/>
            <person name="Zhang J."/>
            <person name="Grujic M."/>
            <person name="Henrissat B."/>
            <person name="Kuo A."/>
            <person name="Salamov A."/>
            <person name="Lipzen A."/>
            <person name="Labutti K."/>
            <person name="Barry K."/>
            <person name="Miao Y."/>
            <person name="Rahimi M.J."/>
            <person name="Shen Q."/>
            <person name="Grigoriev I.V."/>
            <person name="Kubicek C.P."/>
            <person name="Druzhinina I.S."/>
        </authorList>
    </citation>
    <scope>NUCLEOTIDE SEQUENCE [LARGE SCALE GENOMIC DNA]</scope>
    <source>
        <strain evidence="4 5">CBS 226.95</strain>
    </source>
</reference>
<dbReference type="RefSeq" id="XP_024767318.1">
    <property type="nucleotide sequence ID" value="XM_024920960.1"/>
</dbReference>
<name>A0A2T3ZS77_TRIHA</name>
<evidence type="ECO:0000256" key="3">
    <source>
        <dbReference type="PROSITE-ProRule" id="PRU00023"/>
    </source>
</evidence>
<sequence length="56" mass="6171">NIKDHDGRTPLSRAAEKGHRAAVSLLIERDADVNLADRDGRTPLWVAVENGHEEVV</sequence>
<organism evidence="4 5">
    <name type="scientific">Trichoderma harzianum CBS 226.95</name>
    <dbReference type="NCBI Taxonomy" id="983964"/>
    <lineage>
        <taxon>Eukaryota</taxon>
        <taxon>Fungi</taxon>
        <taxon>Dikarya</taxon>
        <taxon>Ascomycota</taxon>
        <taxon>Pezizomycotina</taxon>
        <taxon>Sordariomycetes</taxon>
        <taxon>Hypocreomycetidae</taxon>
        <taxon>Hypocreales</taxon>
        <taxon>Hypocreaceae</taxon>
        <taxon>Trichoderma</taxon>
    </lineage>
</organism>
<accession>A0A2T3ZS77</accession>
<evidence type="ECO:0000313" key="4">
    <source>
        <dbReference type="EMBL" id="PTB47641.1"/>
    </source>
</evidence>
<dbReference type="PROSITE" id="PS50297">
    <property type="entry name" value="ANK_REP_REGION"/>
    <property type="match status" value="2"/>
</dbReference>
<evidence type="ECO:0000313" key="5">
    <source>
        <dbReference type="Proteomes" id="UP000241690"/>
    </source>
</evidence>
<evidence type="ECO:0000256" key="1">
    <source>
        <dbReference type="ARBA" id="ARBA00022737"/>
    </source>
</evidence>
<feature type="non-terminal residue" evidence="4">
    <location>
        <position position="1"/>
    </location>
</feature>
<dbReference type="AlphaFoldDB" id="A0A2T3ZS77"/>
<dbReference type="PROSITE" id="PS50088">
    <property type="entry name" value="ANK_REPEAT"/>
    <property type="match status" value="2"/>
</dbReference>
<dbReference type="InterPro" id="IPR002110">
    <property type="entry name" value="Ankyrin_rpt"/>
</dbReference>
<dbReference type="InterPro" id="IPR036770">
    <property type="entry name" value="Ankyrin_rpt-contain_sf"/>
</dbReference>
<feature type="repeat" description="ANK" evidence="3">
    <location>
        <begin position="6"/>
        <end position="38"/>
    </location>
</feature>
<dbReference type="Gene3D" id="1.25.40.20">
    <property type="entry name" value="Ankyrin repeat-containing domain"/>
    <property type="match status" value="1"/>
</dbReference>
<keyword evidence="1" id="KW-0677">Repeat</keyword>
<proteinExistence type="predicted"/>
<feature type="non-terminal residue" evidence="4">
    <location>
        <position position="56"/>
    </location>
</feature>
<keyword evidence="5" id="KW-1185">Reference proteome</keyword>
<dbReference type="Proteomes" id="UP000241690">
    <property type="component" value="Unassembled WGS sequence"/>
</dbReference>
<keyword evidence="2 3" id="KW-0040">ANK repeat</keyword>
<dbReference type="STRING" id="983964.A0A2T3ZS77"/>
<protein>
    <submittedName>
        <fullName evidence="4">Uncharacterized protein</fullName>
    </submittedName>
</protein>
<feature type="repeat" description="ANK" evidence="3">
    <location>
        <begin position="39"/>
        <end position="56"/>
    </location>
</feature>
<dbReference type="Pfam" id="PF12796">
    <property type="entry name" value="Ank_2"/>
    <property type="match status" value="1"/>
</dbReference>
<dbReference type="PANTHER" id="PTHR24171">
    <property type="entry name" value="ANKYRIN REPEAT DOMAIN-CONTAINING PROTEIN 39-RELATED"/>
    <property type="match status" value="1"/>
</dbReference>
<dbReference type="GeneID" id="36629529"/>
<gene>
    <name evidence="4" type="ORF">M431DRAFT_53553</name>
</gene>
<dbReference type="SUPFAM" id="SSF48403">
    <property type="entry name" value="Ankyrin repeat"/>
    <property type="match status" value="1"/>
</dbReference>
<dbReference type="SMART" id="SM00248">
    <property type="entry name" value="ANK"/>
    <property type="match status" value="1"/>
</dbReference>
<evidence type="ECO:0000256" key="2">
    <source>
        <dbReference type="ARBA" id="ARBA00023043"/>
    </source>
</evidence>
<dbReference type="EMBL" id="KZ679712">
    <property type="protein sequence ID" value="PTB47641.1"/>
    <property type="molecule type" value="Genomic_DNA"/>
</dbReference>